<name>A0A165P723_EXIGL</name>
<dbReference type="Proteomes" id="UP000077266">
    <property type="component" value="Unassembled WGS sequence"/>
</dbReference>
<dbReference type="EMBL" id="KV425892">
    <property type="protein sequence ID" value="KZW01737.1"/>
    <property type="molecule type" value="Genomic_DNA"/>
</dbReference>
<organism evidence="1 2">
    <name type="scientific">Exidia glandulosa HHB12029</name>
    <dbReference type="NCBI Taxonomy" id="1314781"/>
    <lineage>
        <taxon>Eukaryota</taxon>
        <taxon>Fungi</taxon>
        <taxon>Dikarya</taxon>
        <taxon>Basidiomycota</taxon>
        <taxon>Agaricomycotina</taxon>
        <taxon>Agaricomycetes</taxon>
        <taxon>Auriculariales</taxon>
        <taxon>Exidiaceae</taxon>
        <taxon>Exidia</taxon>
    </lineage>
</organism>
<dbReference type="OrthoDB" id="3145912at2759"/>
<gene>
    <name evidence="1" type="ORF">EXIGLDRAFT_691752</name>
</gene>
<keyword evidence="2" id="KW-1185">Reference proteome</keyword>
<protein>
    <submittedName>
        <fullName evidence="1">Uncharacterized protein</fullName>
    </submittedName>
</protein>
<proteinExistence type="predicted"/>
<sequence length="467" mass="52593">MSRTMDSCSLYLGFGGLAAALRYHRCTDRDETAHSRPVTVRTSAATSLVRMPGTNPDVLGSQDEKDRAFERARDIFRKHVSGVEDPRAVGERVYAKEYTMVTGNFVVFKADRTNFLYELVVPSPIGELPGHHPHMPLIVISGSSSISTSRLVTNFHPSRRGSQTQIKIGTHEVDRISPLLDATPPEPDQMPNKLCRDNMRDLPGIARAHRSFGPSIDPPKANCAAYRLTRTGRSYHAYRYNAYYGVEHILREIFEYVGYSDTAAGVRLSRVSKEARRWLVPRIFKFLVLDNDRFARLYNYHRHTPPPFWYHVQTIALLNMCCVRAPSAGLFTHTSNEAYQLDTWWLPPDSHAPLPELHIISACCYGAGIPEDEHTSISRFWVGGACKFHATWWERFPVLTHLGFSEFAAKRGQRLAAPCSAGSTTAITLSSAVYPRARPTCYWHLDDFARPARGAHFPATDYGTSTF</sequence>
<evidence type="ECO:0000313" key="2">
    <source>
        <dbReference type="Proteomes" id="UP000077266"/>
    </source>
</evidence>
<dbReference type="AlphaFoldDB" id="A0A165P723"/>
<evidence type="ECO:0000313" key="1">
    <source>
        <dbReference type="EMBL" id="KZW01737.1"/>
    </source>
</evidence>
<accession>A0A165P723</accession>
<reference evidence="1 2" key="1">
    <citation type="journal article" date="2016" name="Mol. Biol. Evol.">
        <title>Comparative Genomics of Early-Diverging Mushroom-Forming Fungi Provides Insights into the Origins of Lignocellulose Decay Capabilities.</title>
        <authorList>
            <person name="Nagy L.G."/>
            <person name="Riley R."/>
            <person name="Tritt A."/>
            <person name="Adam C."/>
            <person name="Daum C."/>
            <person name="Floudas D."/>
            <person name="Sun H."/>
            <person name="Yadav J.S."/>
            <person name="Pangilinan J."/>
            <person name="Larsson K.H."/>
            <person name="Matsuura K."/>
            <person name="Barry K."/>
            <person name="Labutti K."/>
            <person name="Kuo R."/>
            <person name="Ohm R.A."/>
            <person name="Bhattacharya S.S."/>
            <person name="Shirouzu T."/>
            <person name="Yoshinaga Y."/>
            <person name="Martin F.M."/>
            <person name="Grigoriev I.V."/>
            <person name="Hibbett D.S."/>
        </authorList>
    </citation>
    <scope>NUCLEOTIDE SEQUENCE [LARGE SCALE GENOMIC DNA]</scope>
    <source>
        <strain evidence="1 2">HHB12029</strain>
    </source>
</reference>
<dbReference type="InParanoid" id="A0A165P723"/>